<evidence type="ECO:0000313" key="1">
    <source>
        <dbReference type="EMBL" id="KAK3700191.1"/>
    </source>
</evidence>
<dbReference type="Proteomes" id="UP001281147">
    <property type="component" value="Unassembled WGS sequence"/>
</dbReference>
<evidence type="ECO:0000313" key="2">
    <source>
        <dbReference type="Proteomes" id="UP001281147"/>
    </source>
</evidence>
<keyword evidence="2" id="KW-1185">Reference proteome</keyword>
<sequence length="418" mass="43960">MLSIRSVFHALSVTQTALGLSSPVHRLASNGTGSSATCTNPQLSCHNTTAVEDLCCFNSPGGSILQTQFWDANPATGPEDSWTIHGLWPDNCDGTYEANCDDTRAYTNISAIISASGDSSLLDSMTKFWTSNTGTAETFWEHEWSKHGTCISTLNPECYVDHRPTEEVVAYFRKTVDLFNALPSYRWLEEAGVVPSESATYSTAKIQDALSKHHGEVEVYLGCSDGSTLNELWYFFNVRGSVQTGEFVPSEVVGVESSCPEEGIKYLPKSSSGGGSPTTTTSGTATATPTATGAPFNGKGYMNVVTSGGGSNNGCIISKGTWYTSGTCATFSSSSSEGTFTLRSSKGDCAISEDDGALICGADVSSASSFSSDGTSLVYDGSSTFYADAVPSGSTQGVVYAGEGGDTSVKVILEWQSI</sequence>
<dbReference type="EMBL" id="JAUTXU010000188">
    <property type="protein sequence ID" value="KAK3700191.1"/>
    <property type="molecule type" value="Genomic_DNA"/>
</dbReference>
<comment type="caution">
    <text evidence="1">The sequence shown here is derived from an EMBL/GenBank/DDBJ whole genome shotgun (WGS) entry which is preliminary data.</text>
</comment>
<keyword evidence="1" id="KW-0456">Lyase</keyword>
<protein>
    <submittedName>
        <fullName evidence="1">Ribonuclease T2 (RNase T2)</fullName>
        <ecNumber evidence="1">4.6.1.19</ecNumber>
    </submittedName>
</protein>
<accession>A0ACC3MQ05</accession>
<name>A0ACC3MQ05_9PEZI</name>
<organism evidence="1 2">
    <name type="scientific">Vermiconidia calcicola</name>
    <dbReference type="NCBI Taxonomy" id="1690605"/>
    <lineage>
        <taxon>Eukaryota</taxon>
        <taxon>Fungi</taxon>
        <taxon>Dikarya</taxon>
        <taxon>Ascomycota</taxon>
        <taxon>Pezizomycotina</taxon>
        <taxon>Dothideomycetes</taxon>
        <taxon>Dothideomycetidae</taxon>
        <taxon>Mycosphaerellales</taxon>
        <taxon>Extremaceae</taxon>
        <taxon>Vermiconidia</taxon>
    </lineage>
</organism>
<proteinExistence type="predicted"/>
<reference evidence="1" key="1">
    <citation type="submission" date="2023-07" db="EMBL/GenBank/DDBJ databases">
        <title>Black Yeasts Isolated from many extreme environments.</title>
        <authorList>
            <person name="Coleine C."/>
            <person name="Stajich J.E."/>
            <person name="Selbmann L."/>
        </authorList>
    </citation>
    <scope>NUCLEOTIDE SEQUENCE</scope>
    <source>
        <strain evidence="1">CCFEE 5714</strain>
    </source>
</reference>
<gene>
    <name evidence="1" type="primary">RBT7_2</name>
    <name evidence="1" type="ORF">LTR37_016070</name>
</gene>
<dbReference type="EC" id="4.6.1.19" evidence="1"/>